<keyword evidence="2" id="KW-1185">Reference proteome</keyword>
<protein>
    <submittedName>
        <fullName evidence="1">Uncharacterized protein</fullName>
    </submittedName>
</protein>
<name>A0ACC2ZTH7_9EURO</name>
<organism evidence="1 2">
    <name type="scientific">Neophaeococcomyces mojaviensis</name>
    <dbReference type="NCBI Taxonomy" id="3383035"/>
    <lineage>
        <taxon>Eukaryota</taxon>
        <taxon>Fungi</taxon>
        <taxon>Dikarya</taxon>
        <taxon>Ascomycota</taxon>
        <taxon>Pezizomycotina</taxon>
        <taxon>Eurotiomycetes</taxon>
        <taxon>Chaetothyriomycetidae</taxon>
        <taxon>Chaetothyriales</taxon>
        <taxon>Chaetothyriales incertae sedis</taxon>
        <taxon>Neophaeococcomyces</taxon>
    </lineage>
</organism>
<evidence type="ECO:0000313" key="2">
    <source>
        <dbReference type="Proteomes" id="UP001172386"/>
    </source>
</evidence>
<reference evidence="1" key="1">
    <citation type="submission" date="2022-10" db="EMBL/GenBank/DDBJ databases">
        <title>Culturing micro-colonial fungi from biological soil crusts in the Mojave desert and describing Neophaeococcomyces mojavensis, and introducing the new genera and species Taxawa tesnikishii.</title>
        <authorList>
            <person name="Kurbessoian T."/>
            <person name="Stajich J.E."/>
        </authorList>
    </citation>
    <scope>NUCLEOTIDE SEQUENCE</scope>
    <source>
        <strain evidence="1">JES_112</strain>
    </source>
</reference>
<evidence type="ECO:0000313" key="1">
    <source>
        <dbReference type="EMBL" id="KAJ9650931.1"/>
    </source>
</evidence>
<proteinExistence type="predicted"/>
<comment type="caution">
    <text evidence="1">The sequence shown here is derived from an EMBL/GenBank/DDBJ whole genome shotgun (WGS) entry which is preliminary data.</text>
</comment>
<sequence>MPGRKSRKKISLSADNGQSRSHQPQEEFPAVLEKINQDGPNQQELMVLAQQPPPNWPSTIPYLTRPRISPYTTDGQKKWLDRKPATYSYSQISTSSFDHGDTAKDAIPIIELPTLDTDSRIAIRLIDDEKHPAHGQRGLFAVRDLEPGTFVVPYIGYVHSSTTSETIEAKGQTIASTSSATIESRLNDISQGAEPSGDQFSSDTTTDEVGPASTVLTQPIGSWDSSSYDLNLHRDEDIELAIDAAQMGNEARFCNDYRGVPAFIDPSAAAKNEADWNRKAKRAAKTWGEENTSTNGERGGEGESAWGGNSMAMAIPNAEFRDVWFEWSTEEGDGKTEMTEGGNYSQKLEQTIAQLNINSKDNTLAQPQSPSIASRKQNPYQPKRKRTTKTGMRGVAIFVLPAGKSGKRKNGIRAGQEVLVSYGKGFWAHHEI</sequence>
<dbReference type="EMBL" id="JAPDRQ010000296">
    <property type="protein sequence ID" value="KAJ9650931.1"/>
    <property type="molecule type" value="Genomic_DNA"/>
</dbReference>
<gene>
    <name evidence="1" type="ORF">H2198_009767</name>
</gene>
<accession>A0ACC2ZTH7</accession>
<dbReference type="Proteomes" id="UP001172386">
    <property type="component" value="Unassembled WGS sequence"/>
</dbReference>